<evidence type="ECO:0000313" key="5">
    <source>
        <dbReference type="Proteomes" id="UP000004947"/>
    </source>
</evidence>
<dbReference type="SUPFAM" id="SSF57903">
    <property type="entry name" value="FYVE/PHD zinc finger"/>
    <property type="match status" value="1"/>
</dbReference>
<dbReference type="GO" id="GO:0006313">
    <property type="term" value="P:DNA transposition"/>
    <property type="evidence" value="ECO:0007669"/>
    <property type="project" value="InterPro"/>
</dbReference>
<name>A6DM89_9BACT</name>
<accession>A6DM89</accession>
<dbReference type="PANTHER" id="PTHR37023:SF1">
    <property type="entry name" value="ISSOD25 TRANSPOSASE TNPA_ISSOD25"/>
    <property type="match status" value="1"/>
</dbReference>
<keyword evidence="5" id="KW-1185">Reference proteome</keyword>
<dbReference type="PANTHER" id="PTHR37023">
    <property type="entry name" value="TRANSPOSASE"/>
    <property type="match status" value="1"/>
</dbReference>
<dbReference type="GO" id="GO:0003677">
    <property type="term" value="F:DNA binding"/>
    <property type="evidence" value="ECO:0007669"/>
    <property type="project" value="InterPro"/>
</dbReference>
<gene>
    <name evidence="3" type="ORF">LNTAR_04221</name>
    <name evidence="4" type="ORF">LNTAR_21775</name>
</gene>
<feature type="domain" description="Transposase IS801/IS1294" evidence="1">
    <location>
        <begin position="134"/>
        <end position="297"/>
    </location>
</feature>
<evidence type="ECO:0000259" key="1">
    <source>
        <dbReference type="Pfam" id="PF04986"/>
    </source>
</evidence>
<evidence type="ECO:0000313" key="3">
    <source>
        <dbReference type="EMBL" id="EDM24906.1"/>
    </source>
</evidence>
<sequence>MMDLVELSERYWDELSSTLDQDQRRAFKAMMNCRQQSAGGSYYACTSCGHVHYHCRSCGNRFCSRCQNHRASQWLHRQKQRLLPCPYFMVTFTLPSSLRAIPRWRRKEMFDALFMASSQALKEMCKDRLGGECGMIGVLHTHGRDLCYHPHIHYIVPGLVLNSQEKLLRVIKKNYLVNNKALGALYRGKFLAALTEHKIGFQSSLYAKKWNVDCRSVGQGLHALEYLSRYLMRGVVSEQSLSEKEDKVRLRYKDSQTKRMDSKDFGPVEFLQRLAQHVLPRGFHRVREYGFLAPAAKKKLFLMQNLLEVKIPNDPPPKLPALRCSLCQGIMLPIGRVISEGRLKQESLVSVGARSPPIVSIS</sequence>
<dbReference type="GO" id="GO:0004803">
    <property type="term" value="F:transposase activity"/>
    <property type="evidence" value="ECO:0007669"/>
    <property type="project" value="InterPro"/>
</dbReference>
<dbReference type="EMBL" id="ABCK01000043">
    <property type="protein sequence ID" value="EDM24906.1"/>
    <property type="molecule type" value="Genomic_DNA"/>
</dbReference>
<dbReference type="AlphaFoldDB" id="A6DM89"/>
<dbReference type="eggNOG" id="COG0517">
    <property type="taxonomic scope" value="Bacteria"/>
</dbReference>
<reference evidence="4" key="1">
    <citation type="submission" date="2007-06" db="EMBL/GenBank/DDBJ databases">
        <authorList>
            <person name="Giovannoni S."/>
            <person name="Cho J.-C."/>
            <person name="Ferriera S."/>
            <person name="Johnson J."/>
            <person name="Kravitz S."/>
            <person name="Beeson K."/>
            <person name="Sutton G."/>
            <person name="Rogers Y.-H."/>
            <person name="Friedman R."/>
            <person name="Frazier M."/>
            <person name="Venter J.C."/>
        </authorList>
    </citation>
    <scope>NUCLEOTIDE SEQUENCE</scope>
    <source>
        <strain evidence="4">HTCC2155</strain>
    </source>
</reference>
<dbReference type="Pfam" id="PF04986">
    <property type="entry name" value="Y2_Tnp"/>
    <property type="match status" value="1"/>
</dbReference>
<dbReference type="RefSeq" id="WP_007278988.1">
    <property type="nucleotide sequence ID" value="NZ_ABCK01000010.1"/>
</dbReference>
<evidence type="ECO:0000259" key="2">
    <source>
        <dbReference type="Pfam" id="PF14319"/>
    </source>
</evidence>
<organism evidence="4 5">
    <name type="scientific">Lentisphaera araneosa HTCC2155</name>
    <dbReference type="NCBI Taxonomy" id="313628"/>
    <lineage>
        <taxon>Bacteria</taxon>
        <taxon>Pseudomonadati</taxon>
        <taxon>Lentisphaerota</taxon>
        <taxon>Lentisphaeria</taxon>
        <taxon>Lentisphaerales</taxon>
        <taxon>Lentisphaeraceae</taxon>
        <taxon>Lentisphaera</taxon>
    </lineage>
</organism>
<dbReference type="Proteomes" id="UP000004947">
    <property type="component" value="Unassembled WGS sequence"/>
</dbReference>
<feature type="domain" description="Transposase zinc-binding" evidence="2">
    <location>
        <begin position="10"/>
        <end position="94"/>
    </location>
</feature>
<dbReference type="Pfam" id="PF14319">
    <property type="entry name" value="Zn_Tnp_IS91"/>
    <property type="match status" value="1"/>
</dbReference>
<protein>
    <submittedName>
        <fullName evidence="4">Hypothetical transposase</fullName>
    </submittedName>
</protein>
<comment type="caution">
    <text evidence="4">The sequence shown here is derived from an EMBL/GenBank/DDBJ whole genome shotgun (WGS) entry which is preliminary data.</text>
</comment>
<dbReference type="STRING" id="313628.LNTAR_04221"/>
<dbReference type="InterPro" id="IPR026889">
    <property type="entry name" value="Zn_Tnp"/>
</dbReference>
<dbReference type="OrthoDB" id="9793553at2"/>
<dbReference type="InterPro" id="IPR007069">
    <property type="entry name" value="Transposase_32"/>
</dbReference>
<proteinExistence type="predicted"/>
<dbReference type="InterPro" id="IPR011011">
    <property type="entry name" value="Znf_FYVE_PHD"/>
</dbReference>
<evidence type="ECO:0000313" key="4">
    <source>
        <dbReference type="EMBL" id="EDM27387.1"/>
    </source>
</evidence>
<reference evidence="4 5" key="2">
    <citation type="journal article" date="2010" name="J. Bacteriol.">
        <title>Genome sequence of Lentisphaera araneosa HTCC2155T, the type species of the order Lentisphaerales in the phylum Lentisphaerae.</title>
        <authorList>
            <person name="Thrash J.C."/>
            <person name="Cho J.C."/>
            <person name="Vergin K.L."/>
            <person name="Morris R.M."/>
            <person name="Giovannoni S.J."/>
        </authorList>
    </citation>
    <scope>NUCLEOTIDE SEQUENCE [LARGE SCALE GENOMIC DNA]</scope>
    <source>
        <strain evidence="4 5">HTCC2155</strain>
    </source>
</reference>
<dbReference type="EMBL" id="ABCK01000010">
    <property type="protein sequence ID" value="EDM27387.1"/>
    <property type="molecule type" value="Genomic_DNA"/>
</dbReference>